<gene>
    <name evidence="17" type="ORF">B1B_06539</name>
</gene>
<comment type="subunit">
    <text evidence="3">Homodimer.</text>
</comment>
<evidence type="ECO:0000256" key="4">
    <source>
        <dbReference type="ARBA" id="ARBA00012838"/>
    </source>
</evidence>
<dbReference type="NCBIfam" id="TIGR00399">
    <property type="entry name" value="metG_C_term"/>
    <property type="match status" value="1"/>
</dbReference>
<evidence type="ECO:0000256" key="15">
    <source>
        <dbReference type="ARBA" id="ARBA00047364"/>
    </source>
</evidence>
<dbReference type="GO" id="GO:0004825">
    <property type="term" value="F:methionine-tRNA ligase activity"/>
    <property type="evidence" value="ECO:0007669"/>
    <property type="project" value="UniProtKB-EC"/>
</dbReference>
<comment type="caution">
    <text evidence="17">The sequence shown here is derived from an EMBL/GenBank/DDBJ whole genome shotgun (WGS) entry which is preliminary data.</text>
</comment>
<comment type="function">
    <text evidence="1">Is required not only for elongation of protein synthesis but also for the initiation of all mRNA translation through initiator tRNA(fMet) aminoacylation.</text>
</comment>
<evidence type="ECO:0000256" key="14">
    <source>
        <dbReference type="ARBA" id="ARBA00030904"/>
    </source>
</evidence>
<dbReference type="FunFam" id="2.40.50.140:FF:000042">
    <property type="entry name" value="Methionine--tRNA ligase"/>
    <property type="match status" value="1"/>
</dbReference>
<dbReference type="PANTHER" id="PTHR11586:SF37">
    <property type="entry name" value="TRNA-BINDING DOMAIN-CONTAINING PROTEIN"/>
    <property type="match status" value="1"/>
</dbReference>
<accession>T1AWH2</accession>
<keyword evidence="11" id="KW-0694">RNA-binding</keyword>
<dbReference type="AlphaFoldDB" id="T1AWH2"/>
<dbReference type="InterPro" id="IPR002547">
    <property type="entry name" value="tRNA-bd_dom"/>
</dbReference>
<keyword evidence="7" id="KW-0820">tRNA-binding</keyword>
<reference evidence="17" key="1">
    <citation type="submission" date="2013-08" db="EMBL/GenBank/DDBJ databases">
        <authorList>
            <person name="Mendez C."/>
            <person name="Richter M."/>
            <person name="Ferrer M."/>
            <person name="Sanchez J."/>
        </authorList>
    </citation>
    <scope>NUCLEOTIDE SEQUENCE</scope>
</reference>
<evidence type="ECO:0000256" key="7">
    <source>
        <dbReference type="ARBA" id="ARBA00022555"/>
    </source>
</evidence>
<dbReference type="CDD" id="cd02800">
    <property type="entry name" value="tRNA_bind_EcMetRS_like"/>
    <property type="match status" value="1"/>
</dbReference>
<keyword evidence="10" id="KW-0067">ATP-binding</keyword>
<evidence type="ECO:0000256" key="12">
    <source>
        <dbReference type="ARBA" id="ARBA00022917"/>
    </source>
</evidence>
<dbReference type="Pfam" id="PF01588">
    <property type="entry name" value="tRNA_bind"/>
    <property type="match status" value="1"/>
</dbReference>
<dbReference type="InterPro" id="IPR012340">
    <property type="entry name" value="NA-bd_OB-fold"/>
</dbReference>
<name>T1AWH2_9ZZZZ</name>
<reference evidence="17" key="2">
    <citation type="journal article" date="2014" name="ISME J.">
        <title>Microbial stratification in low pH oxic and suboxic macroscopic growths along an acid mine drainage.</title>
        <authorList>
            <person name="Mendez-Garcia C."/>
            <person name="Mesa V."/>
            <person name="Sprenger R.R."/>
            <person name="Richter M."/>
            <person name="Diez M.S."/>
            <person name="Solano J."/>
            <person name="Bargiela R."/>
            <person name="Golyshina O.V."/>
            <person name="Manteca A."/>
            <person name="Ramos J.L."/>
            <person name="Gallego J.R."/>
            <person name="Llorente I."/>
            <person name="Martins Dos Santos V.A."/>
            <person name="Jensen O.N."/>
            <person name="Pelaez A.I."/>
            <person name="Sanchez J."/>
            <person name="Ferrer M."/>
        </authorList>
    </citation>
    <scope>NUCLEOTIDE SEQUENCE</scope>
</reference>
<dbReference type="SUPFAM" id="SSF50249">
    <property type="entry name" value="Nucleic acid-binding proteins"/>
    <property type="match status" value="1"/>
</dbReference>
<evidence type="ECO:0000256" key="13">
    <source>
        <dbReference type="ARBA" id="ARBA00023146"/>
    </source>
</evidence>
<keyword evidence="6" id="KW-0963">Cytoplasm</keyword>
<evidence type="ECO:0000256" key="2">
    <source>
        <dbReference type="ARBA" id="ARBA00004496"/>
    </source>
</evidence>
<dbReference type="InterPro" id="IPR004495">
    <property type="entry name" value="Met-tRNA-synth_bsu_C"/>
</dbReference>
<dbReference type="InterPro" id="IPR051270">
    <property type="entry name" value="Tyrosine-tRNA_ligase_regulator"/>
</dbReference>
<proteinExistence type="predicted"/>
<evidence type="ECO:0000256" key="11">
    <source>
        <dbReference type="ARBA" id="ARBA00022884"/>
    </source>
</evidence>
<sequence>MRLPHPPNPLNLPSWKPFPWTNSKKVQIIPALVLHAEPVPKSTKLLKLRVTIGQEERTIVAGIAGSYTPESLIGKTVAILANLKPAKLMGVESQGMILAAQSGDGVSVLTFDKEVSPGAQIR</sequence>
<evidence type="ECO:0000256" key="1">
    <source>
        <dbReference type="ARBA" id="ARBA00003314"/>
    </source>
</evidence>
<keyword evidence="9" id="KW-0547">Nucleotide-binding</keyword>
<keyword evidence="13 17" id="KW-0030">Aminoacyl-tRNA synthetase</keyword>
<keyword evidence="12" id="KW-0648">Protein biosynthesis</keyword>
<dbReference type="PROSITE" id="PS50886">
    <property type="entry name" value="TRBD"/>
    <property type="match status" value="1"/>
</dbReference>
<evidence type="ECO:0000256" key="6">
    <source>
        <dbReference type="ARBA" id="ARBA00022490"/>
    </source>
</evidence>
<organism evidence="17">
    <name type="scientific">mine drainage metagenome</name>
    <dbReference type="NCBI Taxonomy" id="410659"/>
    <lineage>
        <taxon>unclassified sequences</taxon>
        <taxon>metagenomes</taxon>
        <taxon>ecological metagenomes</taxon>
    </lineage>
</organism>
<comment type="catalytic activity">
    <reaction evidence="15">
        <text>tRNA(Met) + L-methionine + ATP = L-methionyl-tRNA(Met) + AMP + diphosphate</text>
        <dbReference type="Rhea" id="RHEA:13481"/>
        <dbReference type="Rhea" id="RHEA-COMP:9667"/>
        <dbReference type="Rhea" id="RHEA-COMP:9698"/>
        <dbReference type="ChEBI" id="CHEBI:30616"/>
        <dbReference type="ChEBI" id="CHEBI:33019"/>
        <dbReference type="ChEBI" id="CHEBI:57844"/>
        <dbReference type="ChEBI" id="CHEBI:78442"/>
        <dbReference type="ChEBI" id="CHEBI:78530"/>
        <dbReference type="ChEBI" id="CHEBI:456215"/>
        <dbReference type="EC" id="6.1.1.10"/>
    </reaction>
</comment>
<evidence type="ECO:0000313" key="17">
    <source>
        <dbReference type="EMBL" id="EQD64981.1"/>
    </source>
</evidence>
<dbReference type="GO" id="GO:0005524">
    <property type="term" value="F:ATP binding"/>
    <property type="evidence" value="ECO:0007669"/>
    <property type="project" value="UniProtKB-KW"/>
</dbReference>
<dbReference type="GO" id="GO:0006431">
    <property type="term" value="P:methionyl-tRNA aminoacylation"/>
    <property type="evidence" value="ECO:0007669"/>
    <property type="project" value="InterPro"/>
</dbReference>
<protein>
    <recommendedName>
        <fullName evidence="5">Methionine--tRNA ligase</fullName>
        <ecNumber evidence="4">6.1.1.10</ecNumber>
    </recommendedName>
    <alternativeName>
        <fullName evidence="14">Methionyl-tRNA synthetase</fullName>
    </alternativeName>
</protein>
<keyword evidence="8" id="KW-0436">Ligase</keyword>
<evidence type="ECO:0000256" key="9">
    <source>
        <dbReference type="ARBA" id="ARBA00022741"/>
    </source>
</evidence>
<comment type="subcellular location">
    <subcellularLocation>
        <location evidence="2">Cytoplasm</location>
    </subcellularLocation>
</comment>
<feature type="domain" description="TRNA-binding" evidence="16">
    <location>
        <begin position="22"/>
        <end position="122"/>
    </location>
</feature>
<dbReference type="Gene3D" id="2.40.50.140">
    <property type="entry name" value="Nucleic acid-binding proteins"/>
    <property type="match status" value="1"/>
</dbReference>
<dbReference type="PANTHER" id="PTHR11586">
    <property type="entry name" value="TRNA-AMINOACYLATION COFACTOR ARC1 FAMILY MEMBER"/>
    <property type="match status" value="1"/>
</dbReference>
<evidence type="ECO:0000259" key="16">
    <source>
        <dbReference type="PROSITE" id="PS50886"/>
    </source>
</evidence>
<evidence type="ECO:0000256" key="8">
    <source>
        <dbReference type="ARBA" id="ARBA00022598"/>
    </source>
</evidence>
<dbReference type="EMBL" id="AUZY01004129">
    <property type="protein sequence ID" value="EQD64981.1"/>
    <property type="molecule type" value="Genomic_DNA"/>
</dbReference>
<dbReference type="EC" id="6.1.1.10" evidence="4"/>
<evidence type="ECO:0000256" key="10">
    <source>
        <dbReference type="ARBA" id="ARBA00022840"/>
    </source>
</evidence>
<evidence type="ECO:0000256" key="5">
    <source>
        <dbReference type="ARBA" id="ARBA00018753"/>
    </source>
</evidence>
<dbReference type="GO" id="GO:0005737">
    <property type="term" value="C:cytoplasm"/>
    <property type="evidence" value="ECO:0007669"/>
    <property type="project" value="UniProtKB-SubCell"/>
</dbReference>
<dbReference type="GO" id="GO:0000049">
    <property type="term" value="F:tRNA binding"/>
    <property type="evidence" value="ECO:0007669"/>
    <property type="project" value="UniProtKB-KW"/>
</dbReference>
<evidence type="ECO:0000256" key="3">
    <source>
        <dbReference type="ARBA" id="ARBA00011738"/>
    </source>
</evidence>